<organism evidence="1">
    <name type="scientific">marine metagenome</name>
    <dbReference type="NCBI Taxonomy" id="408172"/>
    <lineage>
        <taxon>unclassified sequences</taxon>
        <taxon>metagenomes</taxon>
        <taxon>ecological metagenomes</taxon>
    </lineage>
</organism>
<accession>A0A381ZNR1</accession>
<dbReference type="AlphaFoldDB" id="A0A381ZNR1"/>
<proteinExistence type="predicted"/>
<name>A0A381ZNR1_9ZZZZ</name>
<dbReference type="EMBL" id="UINC01022075">
    <property type="protein sequence ID" value="SVA90958.1"/>
    <property type="molecule type" value="Genomic_DNA"/>
</dbReference>
<protein>
    <submittedName>
        <fullName evidence="1">Uncharacterized protein</fullName>
    </submittedName>
</protein>
<gene>
    <name evidence="1" type="ORF">METZ01_LOCUS143812</name>
</gene>
<sequence>MMLRDVWLGESLNAIKIYITNSVT</sequence>
<reference evidence="1" key="1">
    <citation type="submission" date="2018-05" db="EMBL/GenBank/DDBJ databases">
        <authorList>
            <person name="Lanie J.A."/>
            <person name="Ng W.-L."/>
            <person name="Kazmierczak K.M."/>
            <person name="Andrzejewski T.M."/>
            <person name="Davidsen T.M."/>
            <person name="Wayne K.J."/>
            <person name="Tettelin H."/>
            <person name="Glass J.I."/>
            <person name="Rusch D."/>
            <person name="Podicherti R."/>
            <person name="Tsui H.-C.T."/>
            <person name="Winkler M.E."/>
        </authorList>
    </citation>
    <scope>NUCLEOTIDE SEQUENCE</scope>
</reference>
<evidence type="ECO:0000313" key="1">
    <source>
        <dbReference type="EMBL" id="SVA90958.1"/>
    </source>
</evidence>